<dbReference type="Proteomes" id="UP001595914">
    <property type="component" value="Unassembled WGS sequence"/>
</dbReference>
<dbReference type="HAMAP" id="MF_02114">
    <property type="entry name" value="CofC"/>
    <property type="match status" value="1"/>
</dbReference>
<sequence>MNTAHRTPPPRAHVLIAVKELRRAKTRLAGRLAPDERTDLVLAMLADTLAAARAASSVGRITVITPDPRVVALGREYGADWLPDPRTPVDDPLNTVLRAAAEHPDSAVDHTALVALQGDLPCLRGDELDSALTAAASHPRSIVVDHHGTGTAALIVADLAAGLDPRFGPDSAARHLGSGATALTGHWPGLRLDVDTAEDLDAAAALGPGSATARQLRRIDWNRTSAATLKFT</sequence>
<evidence type="ECO:0000256" key="3">
    <source>
        <dbReference type="ARBA" id="ARBA00022741"/>
    </source>
</evidence>
<feature type="binding site" evidence="5">
    <location>
        <position position="171"/>
    </location>
    <ligand>
        <name>phosphoenolpyruvate</name>
        <dbReference type="ChEBI" id="CHEBI:58702"/>
    </ligand>
</feature>
<evidence type="ECO:0000256" key="1">
    <source>
        <dbReference type="ARBA" id="ARBA00022679"/>
    </source>
</evidence>
<dbReference type="NCBIfam" id="TIGR03552">
    <property type="entry name" value="F420_cofC"/>
    <property type="match status" value="1"/>
</dbReference>
<evidence type="ECO:0000256" key="4">
    <source>
        <dbReference type="ARBA" id="ARBA00023134"/>
    </source>
</evidence>
<comment type="caution">
    <text evidence="6">The sequence shown here is derived from an EMBL/GenBank/DDBJ whole genome shotgun (WGS) entry which is preliminary data.</text>
</comment>
<gene>
    <name evidence="6" type="primary">cofC</name>
    <name evidence="5" type="synonym">fbiD</name>
    <name evidence="6" type="ORF">ACFO6S_01175</name>
</gene>
<dbReference type="Gene3D" id="3.90.550.10">
    <property type="entry name" value="Spore Coat Polysaccharide Biosynthesis Protein SpsA, Chain A"/>
    <property type="match status" value="1"/>
</dbReference>
<evidence type="ECO:0000313" key="7">
    <source>
        <dbReference type="Proteomes" id="UP001595914"/>
    </source>
</evidence>
<organism evidence="6 7">
    <name type="scientific">Rhodococcus kronopolitis</name>
    <dbReference type="NCBI Taxonomy" id="1460226"/>
    <lineage>
        <taxon>Bacteria</taxon>
        <taxon>Bacillati</taxon>
        <taxon>Actinomycetota</taxon>
        <taxon>Actinomycetes</taxon>
        <taxon>Mycobacteriales</taxon>
        <taxon>Nocardiaceae</taxon>
        <taxon>Rhodococcus</taxon>
    </lineage>
</organism>
<dbReference type="InterPro" id="IPR002835">
    <property type="entry name" value="CofC"/>
</dbReference>
<dbReference type="SUPFAM" id="SSF53448">
    <property type="entry name" value="Nucleotide-diphospho-sugar transferases"/>
    <property type="match status" value="1"/>
</dbReference>
<accession>A0ABV9FJX1</accession>
<dbReference type="PANTHER" id="PTHR40392:SF1">
    <property type="entry name" value="2-PHOSPHO-L-LACTATE GUANYLYLTRANSFERASE"/>
    <property type="match status" value="1"/>
</dbReference>
<keyword evidence="2 5" id="KW-0548">Nucleotidyltransferase</keyword>
<name>A0ABV9FJX1_9NOCA</name>
<comment type="catalytic activity">
    <reaction evidence="5">
        <text>phosphoenolpyruvate + GTP + H(+) = enolpyruvoyl-2-diphospho-5'-guanosine + diphosphate</text>
        <dbReference type="Rhea" id="RHEA:30519"/>
        <dbReference type="ChEBI" id="CHEBI:15378"/>
        <dbReference type="ChEBI" id="CHEBI:33019"/>
        <dbReference type="ChEBI" id="CHEBI:37565"/>
        <dbReference type="ChEBI" id="CHEBI:58702"/>
        <dbReference type="ChEBI" id="CHEBI:143701"/>
        <dbReference type="EC" id="2.7.7.105"/>
    </reaction>
</comment>
<dbReference type="InterPro" id="IPR029044">
    <property type="entry name" value="Nucleotide-diphossugar_trans"/>
</dbReference>
<dbReference type="GO" id="GO:0043814">
    <property type="term" value="F:phospholactate guanylyltransferase activity"/>
    <property type="evidence" value="ECO:0007669"/>
    <property type="project" value="UniProtKB-EC"/>
</dbReference>
<comment type="similarity">
    <text evidence="5">Belongs to the CofC family.</text>
</comment>
<dbReference type="EMBL" id="JBHSFO010000001">
    <property type="protein sequence ID" value="MFC4602301.1"/>
    <property type="molecule type" value="Genomic_DNA"/>
</dbReference>
<reference evidence="7" key="1">
    <citation type="journal article" date="2019" name="Int. J. Syst. Evol. Microbiol.">
        <title>The Global Catalogue of Microorganisms (GCM) 10K type strain sequencing project: providing services to taxonomists for standard genome sequencing and annotation.</title>
        <authorList>
            <consortium name="The Broad Institute Genomics Platform"/>
            <consortium name="The Broad Institute Genome Sequencing Center for Infectious Disease"/>
            <person name="Wu L."/>
            <person name="Ma J."/>
        </authorList>
    </citation>
    <scope>NUCLEOTIDE SEQUENCE [LARGE SCALE GENOMIC DNA]</scope>
    <source>
        <strain evidence="7">CCUG 54520</strain>
    </source>
</reference>
<dbReference type="PANTHER" id="PTHR40392">
    <property type="entry name" value="2-PHOSPHO-L-LACTATE GUANYLYLTRANSFERASE"/>
    <property type="match status" value="1"/>
</dbReference>
<feature type="binding site" evidence="5">
    <location>
        <position position="168"/>
    </location>
    <ligand>
        <name>phosphoenolpyruvate</name>
        <dbReference type="ChEBI" id="CHEBI:58702"/>
    </ligand>
</feature>
<dbReference type="Pfam" id="PF01983">
    <property type="entry name" value="CofC"/>
    <property type="match status" value="1"/>
</dbReference>
<keyword evidence="1 5" id="KW-0808">Transferase</keyword>
<comment type="function">
    <text evidence="5">Guanylyltransferase that catalyzes the activation of phosphoenolpyruvate (PEP) as enolpyruvoyl-2-diphospho-5'-guanosine, via the condensation of PEP with GTP. It is involved in the biosynthesis of coenzyme F420, a hydride carrier cofactor.</text>
</comment>
<proteinExistence type="inferred from homology"/>
<comment type="pathway">
    <text evidence="5">Cofactor biosynthesis; coenzyme F420 biosynthesis.</text>
</comment>
<protein>
    <recommendedName>
        <fullName evidence="5">Phosphoenolpyruvate guanylyltransferase</fullName>
        <shortName evidence="5">PEP guanylyltransferase</shortName>
        <ecNumber evidence="5">2.7.7.105</ecNumber>
    </recommendedName>
</protein>
<evidence type="ECO:0000256" key="5">
    <source>
        <dbReference type="HAMAP-Rule" id="MF_02114"/>
    </source>
</evidence>
<dbReference type="RefSeq" id="WP_378413352.1">
    <property type="nucleotide sequence ID" value="NZ_JBHSFO010000001.1"/>
</dbReference>
<dbReference type="EC" id="2.7.7.105" evidence="5"/>
<keyword evidence="7" id="KW-1185">Reference proteome</keyword>
<keyword evidence="4 5" id="KW-0342">GTP-binding</keyword>
<evidence type="ECO:0000256" key="2">
    <source>
        <dbReference type="ARBA" id="ARBA00022695"/>
    </source>
</evidence>
<feature type="binding site" evidence="5">
    <location>
        <position position="151"/>
    </location>
    <ligand>
        <name>phosphoenolpyruvate</name>
        <dbReference type="ChEBI" id="CHEBI:58702"/>
    </ligand>
</feature>
<keyword evidence="3 5" id="KW-0547">Nucleotide-binding</keyword>
<evidence type="ECO:0000313" key="6">
    <source>
        <dbReference type="EMBL" id="MFC4602301.1"/>
    </source>
</evidence>